<dbReference type="InParanoid" id="A0A5N4AYI2"/>
<reference evidence="1 2" key="1">
    <citation type="journal article" date="2018" name="Elife">
        <title>Firefly genomes illuminate parallel origins of bioluminescence in beetles.</title>
        <authorList>
            <person name="Fallon T.R."/>
            <person name="Lower S.E."/>
            <person name="Chang C.H."/>
            <person name="Bessho-Uehara M."/>
            <person name="Martin G.J."/>
            <person name="Bewick A.J."/>
            <person name="Behringer M."/>
            <person name="Debat H.J."/>
            <person name="Wong I."/>
            <person name="Day J.C."/>
            <person name="Suvorov A."/>
            <person name="Silva C.J."/>
            <person name="Stanger-Hall K.F."/>
            <person name="Hall D.W."/>
            <person name="Schmitz R.J."/>
            <person name="Nelson D.R."/>
            <person name="Lewis S.M."/>
            <person name="Shigenobu S."/>
            <person name="Bybee S.M."/>
            <person name="Larracuente A.M."/>
            <person name="Oba Y."/>
            <person name="Weng J.K."/>
        </authorList>
    </citation>
    <scope>NUCLEOTIDE SEQUENCE [LARGE SCALE GENOMIC DNA]</scope>
    <source>
        <strain evidence="1">1611_PpyrPB1</strain>
        <tissue evidence="1">Whole body</tissue>
    </source>
</reference>
<dbReference type="Proteomes" id="UP000327044">
    <property type="component" value="Unassembled WGS sequence"/>
</dbReference>
<name>A0A5N4AYI2_PHOPY</name>
<gene>
    <name evidence="1" type="ORF">PPYR_04494</name>
</gene>
<accession>A0A5N4AYI2</accession>
<evidence type="ECO:0000313" key="1">
    <source>
        <dbReference type="EMBL" id="KAB0802308.1"/>
    </source>
</evidence>
<protein>
    <submittedName>
        <fullName evidence="1">Uncharacterized protein</fullName>
    </submittedName>
</protein>
<dbReference type="Gene3D" id="1.10.150.50">
    <property type="entry name" value="Transcription Factor, Ets-1"/>
    <property type="match status" value="1"/>
</dbReference>
<dbReference type="InterPro" id="IPR013761">
    <property type="entry name" value="SAM/pointed_sf"/>
</dbReference>
<dbReference type="EMBL" id="VVIM01000002">
    <property type="protein sequence ID" value="KAB0802308.1"/>
    <property type="molecule type" value="Genomic_DNA"/>
</dbReference>
<keyword evidence="2" id="KW-1185">Reference proteome</keyword>
<evidence type="ECO:0000313" key="2">
    <source>
        <dbReference type="Proteomes" id="UP000327044"/>
    </source>
</evidence>
<proteinExistence type="predicted"/>
<organism evidence="1 2">
    <name type="scientific">Photinus pyralis</name>
    <name type="common">Common eastern firefly</name>
    <name type="synonym">Lampyris pyralis</name>
    <dbReference type="NCBI Taxonomy" id="7054"/>
    <lineage>
        <taxon>Eukaryota</taxon>
        <taxon>Metazoa</taxon>
        <taxon>Ecdysozoa</taxon>
        <taxon>Arthropoda</taxon>
        <taxon>Hexapoda</taxon>
        <taxon>Insecta</taxon>
        <taxon>Pterygota</taxon>
        <taxon>Neoptera</taxon>
        <taxon>Endopterygota</taxon>
        <taxon>Coleoptera</taxon>
        <taxon>Polyphaga</taxon>
        <taxon>Elateriformia</taxon>
        <taxon>Elateroidea</taxon>
        <taxon>Lampyridae</taxon>
        <taxon>Lampyrinae</taxon>
        <taxon>Photinus</taxon>
    </lineage>
</organism>
<dbReference type="AlphaFoldDB" id="A0A5N4AYI2"/>
<sequence>MDELLKNNELEHLIENFKEEKITPDVLLQLADSHIEKLCPAIGDQLRLRRLIHALSSAKKVSVSDLNSLDYQEQGNEPEIIVENITPLRTPQNPVIIQEIFAEEPPQKIPKLNDDILLVLNTESGPSTSSLTTTETWTSGPSSSSLLTTAESWTSDHVLESADVNNSLNDTLQVINLNLKELLLSNALGRVLLLKGQKNKKLTFADRNCLSEIIISYFLNKNIKLDNSSISCLAEKIVEVFSDEKRETYYVSPITKRRSLTNKPITAKGKLIDKYRNRTYALKKALGITKPTEQPHDIEIPSREAVDSQIWLKHNVEPRDEVLVHWTNSFNIRANRTALSSIENFFTDWPILETQWAPDLVVVSVLCVKLVFYKLLLGGL</sequence>
<comment type="caution">
    <text evidence="1">The sequence shown here is derived from an EMBL/GenBank/DDBJ whole genome shotgun (WGS) entry which is preliminary data.</text>
</comment>